<reference evidence="1 2" key="1">
    <citation type="journal article" date="2018" name="Front. Plant Sci.">
        <title>Red Clover (Trifolium pratense) and Zigzag Clover (T. medium) - A Picture of Genomic Similarities and Differences.</title>
        <authorList>
            <person name="Dluhosova J."/>
            <person name="Istvanek J."/>
            <person name="Nedelnik J."/>
            <person name="Repkova J."/>
        </authorList>
    </citation>
    <scope>NUCLEOTIDE SEQUENCE [LARGE SCALE GENOMIC DNA]</scope>
    <source>
        <strain evidence="2">cv. 10/8</strain>
        <tissue evidence="1">Leaf</tissue>
    </source>
</reference>
<evidence type="ECO:0000313" key="2">
    <source>
        <dbReference type="Proteomes" id="UP000265520"/>
    </source>
</evidence>
<dbReference type="Proteomes" id="UP000265520">
    <property type="component" value="Unassembled WGS sequence"/>
</dbReference>
<evidence type="ECO:0000313" key="1">
    <source>
        <dbReference type="EMBL" id="MCI93406.1"/>
    </source>
</evidence>
<comment type="caution">
    <text evidence="1">The sequence shown here is derived from an EMBL/GenBank/DDBJ whole genome shotgun (WGS) entry which is preliminary data.</text>
</comment>
<dbReference type="EMBL" id="LXQA011328391">
    <property type="protein sequence ID" value="MCI93406.1"/>
    <property type="molecule type" value="Genomic_DNA"/>
</dbReference>
<accession>A0A392VYY6</accession>
<protein>
    <submittedName>
        <fullName evidence="1">Uncharacterized protein</fullName>
    </submittedName>
</protein>
<feature type="non-terminal residue" evidence="1">
    <location>
        <position position="62"/>
    </location>
</feature>
<name>A0A392VYY6_9FABA</name>
<sequence length="62" mass="7193">MKFVSSKSLKYPTKPLMKRKTIPQSSDDTHFLFSNESREVILEFMRLMKEEGVIITGDDIAK</sequence>
<dbReference type="AlphaFoldDB" id="A0A392VYY6"/>
<keyword evidence="2" id="KW-1185">Reference proteome</keyword>
<proteinExistence type="predicted"/>
<organism evidence="1 2">
    <name type="scientific">Trifolium medium</name>
    <dbReference type="NCBI Taxonomy" id="97028"/>
    <lineage>
        <taxon>Eukaryota</taxon>
        <taxon>Viridiplantae</taxon>
        <taxon>Streptophyta</taxon>
        <taxon>Embryophyta</taxon>
        <taxon>Tracheophyta</taxon>
        <taxon>Spermatophyta</taxon>
        <taxon>Magnoliopsida</taxon>
        <taxon>eudicotyledons</taxon>
        <taxon>Gunneridae</taxon>
        <taxon>Pentapetalae</taxon>
        <taxon>rosids</taxon>
        <taxon>fabids</taxon>
        <taxon>Fabales</taxon>
        <taxon>Fabaceae</taxon>
        <taxon>Papilionoideae</taxon>
        <taxon>50 kb inversion clade</taxon>
        <taxon>NPAAA clade</taxon>
        <taxon>Hologalegina</taxon>
        <taxon>IRL clade</taxon>
        <taxon>Trifolieae</taxon>
        <taxon>Trifolium</taxon>
    </lineage>
</organism>